<dbReference type="EMBL" id="KN714791">
    <property type="protein sequence ID" value="KUI61908.1"/>
    <property type="molecule type" value="Genomic_DNA"/>
</dbReference>
<feature type="region of interest" description="Disordered" evidence="1">
    <location>
        <begin position="101"/>
        <end position="161"/>
    </location>
</feature>
<dbReference type="Proteomes" id="UP000078576">
    <property type="component" value="Unassembled WGS sequence"/>
</dbReference>
<sequence>MYAHYATAPAIPDGRPEYHMAQVRTFGMTDTRETFVEGAKAFRNARDLAKQHRDTFIQAANSRYNTRLASAQEDLVTSTERYFIPDDTDRQQIAYPCHLQEPDDQRDSSQEPQSSPVATEPPLSFTTRFISSPPSSSSMRTDVDRPTASSKRTRSSQSPPIISFVNPALRFGARSMQDLDLLRLNNIVAQKLASALGLGTGSFSTMDTESWSRLPRRTRTREKSSRAHSHKSIFSS</sequence>
<dbReference type="OrthoDB" id="5336565at2759"/>
<reference evidence="3" key="1">
    <citation type="submission" date="2014-12" db="EMBL/GenBank/DDBJ databases">
        <title>Genome Sequence of Valsa Canker Pathogens Uncovers a Specific Adaption of Colonization on Woody Bark.</title>
        <authorList>
            <person name="Yin Z."/>
            <person name="Liu H."/>
            <person name="Gao X."/>
            <person name="Li Z."/>
            <person name="Song N."/>
            <person name="Ke X."/>
            <person name="Dai Q."/>
            <person name="Wu Y."/>
            <person name="Sun Y."/>
            <person name="Xu J.-R."/>
            <person name="Kang Z.K."/>
            <person name="Wang L."/>
            <person name="Huang L."/>
        </authorList>
    </citation>
    <scope>NUCLEOTIDE SEQUENCE [LARGE SCALE GENOMIC DNA]</scope>
    <source>
        <strain evidence="3">SXYL134</strain>
    </source>
</reference>
<name>A0A194VDD7_CYTMA</name>
<evidence type="ECO:0000313" key="3">
    <source>
        <dbReference type="Proteomes" id="UP000078576"/>
    </source>
</evidence>
<protein>
    <submittedName>
        <fullName evidence="2">Uncharacterized protein</fullName>
    </submittedName>
</protein>
<dbReference type="AlphaFoldDB" id="A0A194VDD7"/>
<accession>A0A194VDD7</accession>
<feature type="region of interest" description="Disordered" evidence="1">
    <location>
        <begin position="204"/>
        <end position="236"/>
    </location>
</feature>
<gene>
    <name evidence="2" type="ORF">VP1G_09048</name>
</gene>
<evidence type="ECO:0000256" key="1">
    <source>
        <dbReference type="SAM" id="MobiDB-lite"/>
    </source>
</evidence>
<feature type="compositionally biased region" description="Basic residues" evidence="1">
    <location>
        <begin position="214"/>
        <end position="236"/>
    </location>
</feature>
<proteinExistence type="predicted"/>
<dbReference type="STRING" id="694573.A0A194VDD7"/>
<keyword evidence="3" id="KW-1185">Reference proteome</keyword>
<feature type="compositionally biased region" description="Polar residues" evidence="1">
    <location>
        <begin position="147"/>
        <end position="160"/>
    </location>
</feature>
<evidence type="ECO:0000313" key="2">
    <source>
        <dbReference type="EMBL" id="KUI61908.1"/>
    </source>
</evidence>
<organism evidence="2 3">
    <name type="scientific">Cytospora mali</name>
    <name type="common">Apple Valsa canker fungus</name>
    <name type="synonym">Valsa mali</name>
    <dbReference type="NCBI Taxonomy" id="578113"/>
    <lineage>
        <taxon>Eukaryota</taxon>
        <taxon>Fungi</taxon>
        <taxon>Dikarya</taxon>
        <taxon>Ascomycota</taxon>
        <taxon>Pezizomycotina</taxon>
        <taxon>Sordariomycetes</taxon>
        <taxon>Sordariomycetidae</taxon>
        <taxon>Diaporthales</taxon>
        <taxon>Cytosporaceae</taxon>
        <taxon>Cytospora</taxon>
    </lineage>
</organism>